<dbReference type="GO" id="GO:0000448">
    <property type="term" value="P:cleavage in ITS2 between 5.8S rRNA and LSU-rRNA of tricistronic rRNA transcript (SSU-rRNA, 5.8S rRNA, LSU-rRNA)"/>
    <property type="evidence" value="ECO:0007669"/>
    <property type="project" value="TreeGrafter"/>
</dbReference>
<dbReference type="FunCoup" id="A0A409XYT3">
    <property type="interactions" value="234"/>
</dbReference>
<dbReference type="GO" id="GO:0005524">
    <property type="term" value="F:ATP binding"/>
    <property type="evidence" value="ECO:0007669"/>
    <property type="project" value="UniProtKB-KW"/>
</dbReference>
<dbReference type="Gene3D" id="3.40.50.300">
    <property type="entry name" value="P-loop containing nucleotide triphosphate hydrolases"/>
    <property type="match status" value="1"/>
</dbReference>
<keyword evidence="5" id="KW-0547">Nucleotide-binding</keyword>
<comment type="similarity">
    <text evidence="1">Belongs to the Clp1 family. NOL9/GRC3 subfamily.</text>
</comment>
<proteinExistence type="inferred from homology"/>
<dbReference type="PANTHER" id="PTHR12755">
    <property type="entry name" value="CLEAVAGE/POLYADENYLATION FACTOR IA SUBUNIT CLP1P"/>
    <property type="match status" value="1"/>
</dbReference>
<name>A0A409XYT3_9AGAR</name>
<dbReference type="GO" id="GO:0005634">
    <property type="term" value="C:nucleus"/>
    <property type="evidence" value="ECO:0007669"/>
    <property type="project" value="TreeGrafter"/>
</dbReference>
<evidence type="ECO:0000256" key="6">
    <source>
        <dbReference type="ARBA" id="ARBA00022777"/>
    </source>
</evidence>
<gene>
    <name evidence="10" type="ORF">CVT26_016106</name>
</gene>
<feature type="domain" description="Clp1 P-loop" evidence="9">
    <location>
        <begin position="370"/>
        <end position="514"/>
    </location>
</feature>
<sequence>MLSAVAARRAALASQQAQSPDASLPVASSSTTPTPPSPAPQSPREKRKPSSQKAAPKTKKARKLKPFEKSNHVRPAAVADEFKDQTEVIEVISESDEDGSDSAMSVLEDAFSGPVPQPSDKAAGKRAWSPSQPLVESSDEEDDDDADAAVDVASLFPRLPHSLWQSEIEQDEGQILTSFDARPGHNFFDLTDEECRQLGLSSKTTVVALGDDDTLASLGTCTLAVLHGSINMFGMTLLASSKFYPIYAPRSAPLPVLRPAMKASSTLVPGNISTRLQDLLQFRTIIAFQELRTNVEGLGLVCRTFQDTFKPARFEKAGTQELSEDLPGLYMVRQQTKECRPFSLPPTWSTALDSIQPQDDMSSGTYIIKGPKNSGKSSFARSLTNRLLQFYRRVAFLECDVGQSEFTPGGMVSLNIISEPIFGPPFTHPTLPNYAHYIGSNTPRSSPSHYLDAILALIQTYRADVQTPAIDDEDDDPRIFDIIPLVVNTMGWSKGLGADLTQKIESILEATDVFDIQVPTRDEYGFSTSTRNNAPQNEYAAYHDQSLAGQTSARIHVLEPVASSAILSSYTAADHRTLSILSYFHAQFPADASPKELQQITATSWDVSRPLCAVPPFQVDCSIAFDKVVLTGAGSEDVVEEEVGRVLNGAIVAFVRCEPGTVDVDVDPSKAMGIPYSRHQAPPSPASSQCVGLGLTRGVSPPITVPGKEGSSKVTTYLQILTPLPQSVLIDARVLVKGELELPVWGMLDFRNFDGKDADMGRIGSVEKDNVPYLQWGKAAEGVLGGDRRRVRRNLMRRGQM</sequence>
<dbReference type="GO" id="GO:0051731">
    <property type="term" value="F:polynucleotide 5'-hydroxyl-kinase activity"/>
    <property type="evidence" value="ECO:0007669"/>
    <property type="project" value="InterPro"/>
</dbReference>
<evidence type="ECO:0000313" key="10">
    <source>
        <dbReference type="EMBL" id="PPQ95940.1"/>
    </source>
</evidence>
<evidence type="ECO:0000256" key="5">
    <source>
        <dbReference type="ARBA" id="ARBA00022741"/>
    </source>
</evidence>
<evidence type="ECO:0000259" key="9">
    <source>
        <dbReference type="Pfam" id="PF16575"/>
    </source>
</evidence>
<evidence type="ECO:0000256" key="8">
    <source>
        <dbReference type="SAM" id="MobiDB-lite"/>
    </source>
</evidence>
<evidence type="ECO:0000256" key="1">
    <source>
        <dbReference type="ARBA" id="ARBA00011003"/>
    </source>
</evidence>
<keyword evidence="4" id="KW-0808">Transferase</keyword>
<dbReference type="PANTHER" id="PTHR12755:SF3">
    <property type="entry name" value="POLYNUCLEOTIDE 5'-HYDROXYL-KINASE NOL9"/>
    <property type="match status" value="1"/>
</dbReference>
<keyword evidence="6" id="KW-0418">Kinase</keyword>
<evidence type="ECO:0000313" key="11">
    <source>
        <dbReference type="Proteomes" id="UP000284706"/>
    </source>
</evidence>
<keyword evidence="7" id="KW-0067">ATP-binding</keyword>
<feature type="compositionally biased region" description="Acidic residues" evidence="8">
    <location>
        <begin position="137"/>
        <end position="146"/>
    </location>
</feature>
<keyword evidence="11" id="KW-1185">Reference proteome</keyword>
<reference evidence="10 11" key="1">
    <citation type="journal article" date="2018" name="Evol. Lett.">
        <title>Horizontal gene cluster transfer increased hallucinogenic mushroom diversity.</title>
        <authorList>
            <person name="Reynolds H.T."/>
            <person name="Vijayakumar V."/>
            <person name="Gluck-Thaler E."/>
            <person name="Korotkin H.B."/>
            <person name="Matheny P.B."/>
            <person name="Slot J.C."/>
        </authorList>
    </citation>
    <scope>NUCLEOTIDE SEQUENCE [LARGE SCALE GENOMIC DNA]</scope>
    <source>
        <strain evidence="10 11">SRW20</strain>
    </source>
</reference>
<dbReference type="InterPro" id="IPR027417">
    <property type="entry name" value="P-loop_NTPase"/>
</dbReference>
<evidence type="ECO:0000256" key="2">
    <source>
        <dbReference type="ARBA" id="ARBA00018706"/>
    </source>
</evidence>
<dbReference type="Pfam" id="PF16575">
    <property type="entry name" value="CLP1_P"/>
    <property type="match status" value="1"/>
</dbReference>
<dbReference type="InterPro" id="IPR032319">
    <property type="entry name" value="CLP1_P"/>
</dbReference>
<evidence type="ECO:0000256" key="4">
    <source>
        <dbReference type="ARBA" id="ARBA00022679"/>
    </source>
</evidence>
<feature type="compositionally biased region" description="Low complexity" evidence="8">
    <location>
        <begin position="1"/>
        <end position="32"/>
    </location>
</feature>
<protein>
    <recommendedName>
        <fullName evidence="3">Polynucleotide 5'-hydroxyl-kinase GRC3</fullName>
    </recommendedName>
    <alternativeName>
        <fullName evidence="2">Polynucleotide 5'-hydroxyl-kinase grc3</fullName>
    </alternativeName>
</protein>
<dbReference type="STRING" id="231916.A0A409XYT3"/>
<dbReference type="OrthoDB" id="2405412at2759"/>
<dbReference type="Proteomes" id="UP000284706">
    <property type="component" value="Unassembled WGS sequence"/>
</dbReference>
<comment type="caution">
    <text evidence="10">The sequence shown here is derived from an EMBL/GenBank/DDBJ whole genome shotgun (WGS) entry which is preliminary data.</text>
</comment>
<dbReference type="EMBL" id="NHYE01001404">
    <property type="protein sequence ID" value="PPQ95940.1"/>
    <property type="molecule type" value="Genomic_DNA"/>
</dbReference>
<dbReference type="InParanoid" id="A0A409XYT3"/>
<dbReference type="AlphaFoldDB" id="A0A409XYT3"/>
<dbReference type="InterPro" id="IPR045116">
    <property type="entry name" value="Clp1/Grc3"/>
</dbReference>
<accession>A0A409XYT3</accession>
<organism evidence="10 11">
    <name type="scientific">Gymnopilus dilepis</name>
    <dbReference type="NCBI Taxonomy" id="231916"/>
    <lineage>
        <taxon>Eukaryota</taxon>
        <taxon>Fungi</taxon>
        <taxon>Dikarya</taxon>
        <taxon>Basidiomycota</taxon>
        <taxon>Agaricomycotina</taxon>
        <taxon>Agaricomycetes</taxon>
        <taxon>Agaricomycetidae</taxon>
        <taxon>Agaricales</taxon>
        <taxon>Agaricineae</taxon>
        <taxon>Hymenogastraceae</taxon>
        <taxon>Gymnopilus</taxon>
    </lineage>
</organism>
<feature type="region of interest" description="Disordered" evidence="8">
    <location>
        <begin position="1"/>
        <end position="146"/>
    </location>
</feature>
<evidence type="ECO:0000256" key="7">
    <source>
        <dbReference type="ARBA" id="ARBA00022840"/>
    </source>
</evidence>
<evidence type="ECO:0000256" key="3">
    <source>
        <dbReference type="ARBA" id="ARBA00019824"/>
    </source>
</evidence>
<dbReference type="SUPFAM" id="SSF52540">
    <property type="entry name" value="P-loop containing nucleoside triphosphate hydrolases"/>
    <property type="match status" value="1"/>
</dbReference>
<feature type="compositionally biased region" description="Basic residues" evidence="8">
    <location>
        <begin position="45"/>
        <end position="64"/>
    </location>
</feature>